<evidence type="ECO:0008006" key="5">
    <source>
        <dbReference type="Google" id="ProtNLM"/>
    </source>
</evidence>
<dbReference type="PANTHER" id="PTHR40891">
    <property type="entry name" value="DUF295 DOMAIN-CONTAINING PROTEIN"/>
    <property type="match status" value="1"/>
</dbReference>
<evidence type="ECO:0000313" key="4">
    <source>
        <dbReference type="Proteomes" id="UP001497516"/>
    </source>
</evidence>
<organism evidence="3 4">
    <name type="scientific">Linum trigynum</name>
    <dbReference type="NCBI Taxonomy" id="586398"/>
    <lineage>
        <taxon>Eukaryota</taxon>
        <taxon>Viridiplantae</taxon>
        <taxon>Streptophyta</taxon>
        <taxon>Embryophyta</taxon>
        <taxon>Tracheophyta</taxon>
        <taxon>Spermatophyta</taxon>
        <taxon>Magnoliopsida</taxon>
        <taxon>eudicotyledons</taxon>
        <taxon>Gunneridae</taxon>
        <taxon>Pentapetalae</taxon>
        <taxon>rosids</taxon>
        <taxon>fabids</taxon>
        <taxon>Malpighiales</taxon>
        <taxon>Linaceae</taxon>
        <taxon>Linum</taxon>
    </lineage>
</organism>
<dbReference type="AlphaFoldDB" id="A0AAV2ER05"/>
<dbReference type="Pfam" id="PF03478">
    <property type="entry name" value="Beta-prop_KIB1-4"/>
    <property type="match status" value="1"/>
</dbReference>
<dbReference type="SUPFAM" id="SSF81383">
    <property type="entry name" value="F-box domain"/>
    <property type="match status" value="1"/>
</dbReference>
<feature type="domain" description="F-box" evidence="1">
    <location>
        <begin position="421"/>
        <end position="457"/>
    </location>
</feature>
<accession>A0AAV2ER05</accession>
<name>A0AAV2ER05_9ROSI</name>
<dbReference type="InterPro" id="IPR036047">
    <property type="entry name" value="F-box-like_dom_sf"/>
</dbReference>
<evidence type="ECO:0000313" key="3">
    <source>
        <dbReference type="EMBL" id="CAL1388416.1"/>
    </source>
</evidence>
<dbReference type="InterPro" id="IPR001810">
    <property type="entry name" value="F-box_dom"/>
</dbReference>
<protein>
    <recommendedName>
        <fullName evidence="5">F-box protein</fullName>
    </recommendedName>
</protein>
<proteinExistence type="predicted"/>
<sequence length="491" mass="56996">MHRHQKNNRQEPPALRPEPWLVYSHGKQRKSQTFYSLLERRCHVRNIPQLRNRRIWAHSQGWLALFGTDRRLRYCSLFNPATMEEVHLPNFPSTAKSIYNCALSSPPTRGSVNNCLLMCIEYCDQKKQSVFHFCQPGDKDWTTQLVEPQQGQCRDDENAHLFRFHHIVSFNSELYVVSMCCYSLFRVQLMIDKHSINDVSIKLLDLKLRRPDRPWAHFIRSTMLRACFLVQASPTELMGIELHYGDNRDTDLSLEIRVEGLKIVVKKIELYKVNFQEQRWEHVETLPEDTAIFLGSHSDTAVFYKIPRIPDLDVGGLVRGNTVYFMPIRDGYLYAYDVGERSISVSLPCPNANRHDYTEPVWIMPLGCSSSTIGPQREIVAAFRDDRGDHEYEILPDEIGSEQILLADSNYSSTDNGRHWWSDISIDLLSDILSRLFVADRCFFRLACKPWNSVFSNAVSTSSNDQFARDHSFPILIHRGLDGRWSLYSTQ</sequence>
<dbReference type="PANTHER" id="PTHR40891:SF1">
    <property type="entry name" value="DUF295 DOMAIN-CONTAINING PROTEIN"/>
    <property type="match status" value="1"/>
</dbReference>
<feature type="domain" description="KIB1-4 beta-propeller" evidence="2">
    <location>
        <begin position="34"/>
        <end position="339"/>
    </location>
</feature>
<gene>
    <name evidence="3" type="ORF">LTRI10_LOCUS29345</name>
</gene>
<dbReference type="Proteomes" id="UP001497516">
    <property type="component" value="Chromosome 5"/>
</dbReference>
<dbReference type="Pfam" id="PF00646">
    <property type="entry name" value="F-box"/>
    <property type="match status" value="1"/>
</dbReference>
<reference evidence="3 4" key="1">
    <citation type="submission" date="2024-04" db="EMBL/GenBank/DDBJ databases">
        <authorList>
            <person name="Fracassetti M."/>
        </authorList>
    </citation>
    <scope>NUCLEOTIDE SEQUENCE [LARGE SCALE GENOMIC DNA]</scope>
</reference>
<evidence type="ECO:0000259" key="1">
    <source>
        <dbReference type="Pfam" id="PF00646"/>
    </source>
</evidence>
<keyword evidence="4" id="KW-1185">Reference proteome</keyword>
<dbReference type="EMBL" id="OZ034818">
    <property type="protein sequence ID" value="CAL1388416.1"/>
    <property type="molecule type" value="Genomic_DNA"/>
</dbReference>
<evidence type="ECO:0000259" key="2">
    <source>
        <dbReference type="Pfam" id="PF03478"/>
    </source>
</evidence>
<dbReference type="InterPro" id="IPR005174">
    <property type="entry name" value="KIB1-4_b-propeller"/>
</dbReference>